<reference evidence="15 17" key="1">
    <citation type="submission" date="2018-11" db="EMBL/GenBank/DDBJ databases">
        <title>Complete genome sequence of Paenibacillus baekrokdamisoli strain KCTC 33723.</title>
        <authorList>
            <person name="Kang S.W."/>
            <person name="Lee K.C."/>
            <person name="Kim K.K."/>
            <person name="Kim J.S."/>
            <person name="Kim D.S."/>
            <person name="Ko S.H."/>
            <person name="Yang S.H."/>
            <person name="Lee J.S."/>
        </authorList>
    </citation>
    <scope>NUCLEOTIDE SEQUENCE [LARGE SCALE GENOMIC DNA]</scope>
    <source>
        <strain evidence="15 17">KCTC 33723</strain>
    </source>
</reference>
<dbReference type="HAMAP" id="MF_01987">
    <property type="entry name" value="Ribokinase"/>
    <property type="match status" value="1"/>
</dbReference>
<evidence type="ECO:0000256" key="8">
    <source>
        <dbReference type="ARBA" id="ARBA00022840"/>
    </source>
</evidence>
<dbReference type="InterPro" id="IPR029056">
    <property type="entry name" value="Ribokinase-like"/>
</dbReference>
<dbReference type="PRINTS" id="PR00990">
    <property type="entry name" value="RIBOKINASE"/>
</dbReference>
<dbReference type="UniPathway" id="UPA00916">
    <property type="reaction ID" value="UER00889"/>
</dbReference>
<dbReference type="EMBL" id="AP019308">
    <property type="protein sequence ID" value="BBH25032.1"/>
    <property type="molecule type" value="Genomic_DNA"/>
</dbReference>
<comment type="caution">
    <text evidence="12">Lacks conserved residue(s) required for the propagation of feature annotation.</text>
</comment>
<feature type="binding site" evidence="12">
    <location>
        <begin position="13"/>
        <end position="15"/>
    </location>
    <ligand>
        <name>substrate</name>
    </ligand>
</feature>
<dbReference type="EC" id="2.7.1.15" evidence="2 12"/>
<evidence type="ECO:0000256" key="1">
    <source>
        <dbReference type="ARBA" id="ARBA00005380"/>
    </source>
</evidence>
<dbReference type="Pfam" id="PF00294">
    <property type="entry name" value="PfkB"/>
    <property type="match status" value="1"/>
</dbReference>
<dbReference type="CDD" id="cd01174">
    <property type="entry name" value="ribokinase"/>
    <property type="match status" value="1"/>
</dbReference>
<evidence type="ECO:0000256" key="7">
    <source>
        <dbReference type="ARBA" id="ARBA00022777"/>
    </source>
</evidence>
<feature type="binding site" evidence="12">
    <location>
        <begin position="41"/>
        <end position="45"/>
    </location>
    <ligand>
        <name>substrate</name>
    </ligand>
</feature>
<keyword evidence="11 12" id="KW-0119">Carbohydrate metabolism</keyword>
<feature type="binding site" evidence="12">
    <location>
        <position position="185"/>
    </location>
    <ligand>
        <name>ATP</name>
        <dbReference type="ChEBI" id="CHEBI:30616"/>
    </ligand>
</feature>
<dbReference type="GO" id="GO:0046872">
    <property type="term" value="F:metal ion binding"/>
    <property type="evidence" value="ECO:0007669"/>
    <property type="project" value="UniProtKB-KW"/>
</dbReference>
<dbReference type="Proteomes" id="UP000275368">
    <property type="component" value="Chromosome"/>
</dbReference>
<evidence type="ECO:0000259" key="14">
    <source>
        <dbReference type="Pfam" id="PF00294"/>
    </source>
</evidence>
<feature type="binding site" evidence="12">
    <location>
        <position position="283"/>
    </location>
    <ligand>
        <name>K(+)</name>
        <dbReference type="ChEBI" id="CHEBI:29103"/>
    </ligand>
</feature>
<comment type="pathway">
    <text evidence="13">Carbohydrate metabolism; D-tagatose 6-phosphate degradation; D-glyceraldehyde 3-phosphate and glycerone phosphate from D-tagatose 6-phosphate: step 1/2.</text>
</comment>
<comment type="similarity">
    <text evidence="1">Belongs to the carbohydrate kinase pfkB family.</text>
</comment>
<feature type="binding site" evidence="12">
    <location>
        <begin position="252"/>
        <end position="253"/>
    </location>
    <ligand>
        <name>ATP</name>
        <dbReference type="ChEBI" id="CHEBI:30616"/>
    </ligand>
</feature>
<dbReference type="KEGG" id="pbk:Back11_63770"/>
<keyword evidence="9 12" id="KW-0460">Magnesium</keyword>
<evidence type="ECO:0000256" key="5">
    <source>
        <dbReference type="ARBA" id="ARBA00022723"/>
    </source>
</evidence>
<dbReference type="PROSITE" id="PS00584">
    <property type="entry name" value="PFKB_KINASES_2"/>
    <property type="match status" value="1"/>
</dbReference>
<dbReference type="GO" id="GO:0004747">
    <property type="term" value="F:ribokinase activity"/>
    <property type="evidence" value="ECO:0007669"/>
    <property type="project" value="UniProtKB-UniRule"/>
</dbReference>
<dbReference type="GO" id="GO:2001059">
    <property type="term" value="P:D-tagatose 6-phosphate catabolic process"/>
    <property type="evidence" value="ECO:0007669"/>
    <property type="project" value="UniProtKB-UniPathway"/>
</dbReference>
<dbReference type="GO" id="GO:0009024">
    <property type="term" value="F:tagatose-6-phosphate kinase activity"/>
    <property type="evidence" value="ECO:0007669"/>
    <property type="project" value="UniProtKB-EC"/>
</dbReference>
<evidence type="ECO:0000256" key="12">
    <source>
        <dbReference type="HAMAP-Rule" id="MF_01987"/>
    </source>
</evidence>
<dbReference type="GO" id="GO:0005524">
    <property type="term" value="F:ATP binding"/>
    <property type="evidence" value="ECO:0007669"/>
    <property type="project" value="UniProtKB-UniRule"/>
</dbReference>
<feature type="binding site" evidence="12">
    <location>
        <position position="247"/>
    </location>
    <ligand>
        <name>K(+)</name>
        <dbReference type="ChEBI" id="CHEBI:29103"/>
    </ligand>
</feature>
<dbReference type="Gene3D" id="3.40.1190.20">
    <property type="match status" value="1"/>
</dbReference>
<dbReference type="PROSITE" id="PS00583">
    <property type="entry name" value="PFKB_KINASES_1"/>
    <property type="match status" value="1"/>
</dbReference>
<organism evidence="15 17">
    <name type="scientific">Paenibacillus baekrokdamisoli</name>
    <dbReference type="NCBI Taxonomy" id="1712516"/>
    <lineage>
        <taxon>Bacteria</taxon>
        <taxon>Bacillati</taxon>
        <taxon>Bacillota</taxon>
        <taxon>Bacilli</taxon>
        <taxon>Bacillales</taxon>
        <taxon>Paenibacillaceae</taxon>
        <taxon>Paenibacillus</taxon>
    </lineage>
</organism>
<name>A0A3G9J383_9BACL</name>
<dbReference type="UniPathway" id="UPA00704">
    <property type="reaction ID" value="UER00715"/>
</dbReference>
<dbReference type="GO" id="GO:0005988">
    <property type="term" value="P:lactose metabolic process"/>
    <property type="evidence" value="ECO:0007669"/>
    <property type="project" value="UniProtKB-KW"/>
</dbReference>
<keyword evidence="6 12" id="KW-0547">Nucleotide-binding</keyword>
<comment type="activity regulation">
    <text evidence="12">Activated by a monovalent cation that binds near, but not in, the active site. The most likely occupant of the site in vivo is potassium. Ion binding induces a conformational change that may alter substrate affinity.</text>
</comment>
<comment type="subcellular location">
    <subcellularLocation>
        <location evidence="12">Cytoplasm</location>
    </subcellularLocation>
</comment>
<feature type="binding site" evidence="12">
    <location>
        <begin position="221"/>
        <end position="226"/>
    </location>
    <ligand>
        <name>ATP</name>
        <dbReference type="ChEBI" id="CHEBI:30616"/>
    </ligand>
</feature>
<keyword evidence="7 12" id="KW-0418">Kinase</keyword>
<keyword evidence="17" id="KW-1185">Reference proteome</keyword>
<keyword evidence="5 12" id="KW-0479">Metal-binding</keyword>
<evidence type="ECO:0000313" key="17">
    <source>
        <dbReference type="Proteomes" id="UP000275368"/>
    </source>
</evidence>
<dbReference type="GO" id="GO:0005829">
    <property type="term" value="C:cytosol"/>
    <property type="evidence" value="ECO:0007669"/>
    <property type="project" value="TreeGrafter"/>
</dbReference>
<dbReference type="InterPro" id="IPR002139">
    <property type="entry name" value="Ribo/fructo_kinase"/>
</dbReference>
<comment type="catalytic activity">
    <reaction evidence="13">
        <text>D-tagatofuranose 6-phosphate + ATP = D-tagatofuranose 1,6-bisphosphate + ADP + H(+)</text>
        <dbReference type="Rhea" id="RHEA:12420"/>
        <dbReference type="ChEBI" id="CHEBI:15378"/>
        <dbReference type="ChEBI" id="CHEBI:30616"/>
        <dbReference type="ChEBI" id="CHEBI:58694"/>
        <dbReference type="ChEBI" id="CHEBI:58695"/>
        <dbReference type="ChEBI" id="CHEBI:456216"/>
        <dbReference type="EC" id="2.7.1.144"/>
    </reaction>
</comment>
<comment type="similarity">
    <text evidence="12">Belongs to the carbohydrate kinase PfkB family. Ribokinase subfamily.</text>
</comment>
<keyword evidence="13" id="KW-0423">Lactose metabolism</keyword>
<dbReference type="NCBIfam" id="TIGR02152">
    <property type="entry name" value="D_ribokin_bact"/>
    <property type="match status" value="1"/>
</dbReference>
<evidence type="ECO:0000256" key="3">
    <source>
        <dbReference type="ARBA" id="ARBA00016943"/>
    </source>
</evidence>
<feature type="domain" description="Carbohydrate kinase PfkB" evidence="14">
    <location>
        <begin position="4"/>
        <end position="295"/>
    </location>
</feature>
<feature type="binding site" evidence="12">
    <location>
        <position position="249"/>
    </location>
    <ligand>
        <name>K(+)</name>
        <dbReference type="ChEBI" id="CHEBI:29103"/>
    </ligand>
</feature>
<keyword evidence="10 12" id="KW-0630">Potassium</keyword>
<comment type="cofactor">
    <cofactor evidence="12">
        <name>Mg(2+)</name>
        <dbReference type="ChEBI" id="CHEBI:18420"/>
    </cofactor>
    <text evidence="12">Requires a divalent cation, most likely magnesium in vivo, as an electrophilic catalyst to aid phosphoryl group transfer. It is the chelate of the metal and the nucleotide that is the actual substrate.</text>
</comment>
<evidence type="ECO:0000256" key="11">
    <source>
        <dbReference type="ARBA" id="ARBA00023277"/>
    </source>
</evidence>
<dbReference type="InterPro" id="IPR011611">
    <property type="entry name" value="PfkB_dom"/>
</dbReference>
<dbReference type="RefSeq" id="WP_125665632.1">
    <property type="nucleotide sequence ID" value="NZ_AP019308.1"/>
</dbReference>
<evidence type="ECO:0000256" key="6">
    <source>
        <dbReference type="ARBA" id="ARBA00022741"/>
    </source>
</evidence>
<evidence type="ECO:0000256" key="13">
    <source>
        <dbReference type="PIRNR" id="PIRNR000535"/>
    </source>
</evidence>
<sequence>MKKRKIVIVGSLNMDIVVSTDRLPRSGETLTGHSVHYIPGGKGANQAVCCAKLGADSTMIGLVGDDWFGTKVIDSLNANGVDTSYIQTLESASTGVASITHMKEDNTIIVVPGTNGMLTEAELQDLEQLIQEDDILLVQLEIPIQTVFTALRMAKQIGAVTILNPAPYTTLSDELLELVDYITPNETEFEQMIGRTFSGESSLEQAISDWQNQRSAMMIVTRGKHGCSYFLHEDVVTVTPPEVNVIDTVGAGDAFNGGLAYGLMSGWSISHCIEFAIQVSAAAVTRFGAQDGMPTQDEVLQIAVK</sequence>
<evidence type="ECO:0000256" key="2">
    <source>
        <dbReference type="ARBA" id="ARBA00012035"/>
    </source>
</evidence>
<dbReference type="GO" id="GO:0019303">
    <property type="term" value="P:D-ribose catabolic process"/>
    <property type="evidence" value="ECO:0007669"/>
    <property type="project" value="UniProtKB-UniRule"/>
</dbReference>
<evidence type="ECO:0000256" key="9">
    <source>
        <dbReference type="ARBA" id="ARBA00022842"/>
    </source>
</evidence>
<keyword evidence="8 12" id="KW-0067">ATP-binding</keyword>
<feature type="binding site" evidence="12">
    <location>
        <position position="288"/>
    </location>
    <ligand>
        <name>K(+)</name>
        <dbReference type="ChEBI" id="CHEBI:29103"/>
    </ligand>
</feature>
<accession>A0A3G9J383</accession>
<keyword evidence="12" id="KW-0963">Cytoplasm</keyword>
<dbReference type="PANTHER" id="PTHR10584:SF166">
    <property type="entry name" value="RIBOKINASE"/>
    <property type="match status" value="1"/>
</dbReference>
<dbReference type="SUPFAM" id="SSF53613">
    <property type="entry name" value="Ribokinase-like"/>
    <property type="match status" value="1"/>
</dbReference>
<gene>
    <name evidence="15" type="primary">rbsK_4</name>
    <name evidence="12" type="synonym">rbsK</name>
    <name evidence="16" type="synonym">rbsK_5</name>
    <name evidence="15" type="ORF">Back11_63770</name>
    <name evidence="16" type="ORF">Back11_63950</name>
</gene>
<comment type="subunit">
    <text evidence="12">Homodimer.</text>
</comment>
<dbReference type="InterPro" id="IPR017583">
    <property type="entry name" value="Tagatose/fructose_Pkinase"/>
</dbReference>
<comment type="similarity">
    <text evidence="13">Belongs to the carbohydrate kinase PfkB family. LacC subfamily.</text>
</comment>
<feature type="binding site" evidence="12">
    <location>
        <position position="253"/>
    </location>
    <ligand>
        <name>substrate</name>
    </ligand>
</feature>
<protein>
    <recommendedName>
        <fullName evidence="3 12">Ribokinase</fullName>
        <shortName evidence="12">RK</shortName>
        <ecNumber evidence="2 12">2.7.1.15</ecNumber>
    </recommendedName>
</protein>
<dbReference type="KEGG" id="pbk:Back11_63950"/>
<evidence type="ECO:0000256" key="4">
    <source>
        <dbReference type="ARBA" id="ARBA00022679"/>
    </source>
</evidence>
<comment type="pathway">
    <text evidence="12">Carbohydrate metabolism; D-ribose degradation; D-ribose 5-phosphate from beta-D-ribopyranose: step 2/2.</text>
</comment>
<proteinExistence type="inferred from homology"/>
<comment type="catalytic activity">
    <reaction evidence="12">
        <text>D-ribose + ATP = D-ribose 5-phosphate + ADP + H(+)</text>
        <dbReference type="Rhea" id="RHEA:13697"/>
        <dbReference type="ChEBI" id="CHEBI:15378"/>
        <dbReference type="ChEBI" id="CHEBI:30616"/>
        <dbReference type="ChEBI" id="CHEBI:47013"/>
        <dbReference type="ChEBI" id="CHEBI:78346"/>
        <dbReference type="ChEBI" id="CHEBI:456216"/>
        <dbReference type="EC" id="2.7.1.15"/>
    </reaction>
</comment>
<feature type="binding site" evidence="12">
    <location>
        <position position="286"/>
    </location>
    <ligand>
        <name>K(+)</name>
        <dbReference type="ChEBI" id="CHEBI:29103"/>
    </ligand>
</feature>
<feature type="active site" description="Proton acceptor" evidence="12">
    <location>
        <position position="253"/>
    </location>
</feature>
<dbReference type="PIRSF" id="PIRSF000535">
    <property type="entry name" value="1PFK/6PFK/LacC"/>
    <property type="match status" value="1"/>
</dbReference>
<dbReference type="EMBL" id="AP019308">
    <property type="protein sequence ID" value="BBH25050.1"/>
    <property type="molecule type" value="Genomic_DNA"/>
</dbReference>
<dbReference type="OrthoDB" id="9775849at2"/>
<dbReference type="InterPro" id="IPR002173">
    <property type="entry name" value="Carboh/pur_kinase_PfkB_CS"/>
</dbReference>
<keyword evidence="4 12" id="KW-0808">Transferase</keyword>
<evidence type="ECO:0000313" key="15">
    <source>
        <dbReference type="EMBL" id="BBH25032.1"/>
    </source>
</evidence>
<dbReference type="AlphaFoldDB" id="A0A3G9J383"/>
<evidence type="ECO:0000313" key="16">
    <source>
        <dbReference type="EMBL" id="BBH25050.1"/>
    </source>
</evidence>
<dbReference type="InterPro" id="IPR011877">
    <property type="entry name" value="Ribokinase"/>
</dbReference>
<comment type="function">
    <text evidence="12">Catalyzes the phosphorylation of ribose at O-5 in a reaction requiring ATP and magnesium. The resulting D-ribose-5-phosphate can then be used either for sythesis of nucleotides, histidine, and tryptophan, or as a component of the pentose phosphate pathway.</text>
</comment>
<dbReference type="PANTHER" id="PTHR10584">
    <property type="entry name" value="SUGAR KINASE"/>
    <property type="match status" value="1"/>
</dbReference>
<evidence type="ECO:0000256" key="10">
    <source>
        <dbReference type="ARBA" id="ARBA00022958"/>
    </source>
</evidence>
<feature type="binding site" evidence="12">
    <location>
        <position position="141"/>
    </location>
    <ligand>
        <name>substrate</name>
    </ligand>
</feature>